<organism evidence="5 6">
    <name type="scientific">Malaciobacter marinus</name>
    <dbReference type="NCBI Taxonomy" id="505249"/>
    <lineage>
        <taxon>Bacteria</taxon>
        <taxon>Pseudomonadati</taxon>
        <taxon>Campylobacterota</taxon>
        <taxon>Epsilonproteobacteria</taxon>
        <taxon>Campylobacterales</taxon>
        <taxon>Arcobacteraceae</taxon>
        <taxon>Malaciobacter</taxon>
    </lineage>
</organism>
<sequence length="174" mass="19638">METINSNGNNSSNINNPQEHDVIDYENTSEYMTFELGAMKYAIELPKIREILTYPDIITHLPNTEDWVKGLINLRGEVVPILDIRIKFNTGEPVYDSNTAVIAVITEDKRMIGIIVDKVDDVQRLDTSSLAPVSDMGSAIPSRYLKGFVRLENNQMLVIMDIEAVVHKDELKDS</sequence>
<gene>
    <name evidence="5" type="ORF">B0F89_14030</name>
</gene>
<dbReference type="Gene3D" id="2.30.30.40">
    <property type="entry name" value="SH3 Domains"/>
    <property type="match status" value="1"/>
</dbReference>
<dbReference type="PANTHER" id="PTHR22617">
    <property type="entry name" value="CHEMOTAXIS SENSOR HISTIDINE KINASE-RELATED"/>
    <property type="match status" value="1"/>
</dbReference>
<dbReference type="SUPFAM" id="SSF50341">
    <property type="entry name" value="CheW-like"/>
    <property type="match status" value="1"/>
</dbReference>
<comment type="subcellular location">
    <subcellularLocation>
        <location evidence="1">Cytoplasm</location>
    </subcellularLocation>
</comment>
<dbReference type="Pfam" id="PF01584">
    <property type="entry name" value="CheW"/>
    <property type="match status" value="1"/>
</dbReference>
<dbReference type="AlphaFoldDB" id="A0AB36ZSW6"/>
<comment type="caution">
    <text evidence="5">The sequence shown here is derived from an EMBL/GenBank/DDBJ whole genome shotgun (WGS) entry which is preliminary data.</text>
</comment>
<dbReference type="Proteomes" id="UP000239861">
    <property type="component" value="Unassembled WGS sequence"/>
</dbReference>
<proteinExistence type="predicted"/>
<dbReference type="GO" id="GO:0006935">
    <property type="term" value="P:chemotaxis"/>
    <property type="evidence" value="ECO:0007669"/>
    <property type="project" value="InterPro"/>
</dbReference>
<evidence type="ECO:0000313" key="5">
    <source>
        <dbReference type="EMBL" id="PPK58191.1"/>
    </source>
</evidence>
<evidence type="ECO:0000259" key="4">
    <source>
        <dbReference type="PROSITE" id="PS50851"/>
    </source>
</evidence>
<dbReference type="EMBL" id="PTIW01000040">
    <property type="protein sequence ID" value="PPK58191.1"/>
    <property type="molecule type" value="Genomic_DNA"/>
</dbReference>
<name>A0AB36ZSW6_9BACT</name>
<reference evidence="5 6" key="1">
    <citation type="submission" date="2018-02" db="EMBL/GenBank/DDBJ databases">
        <title>Subsurface microbial communities from deep shales in Ohio and West Virginia, USA.</title>
        <authorList>
            <person name="Wrighton K."/>
        </authorList>
    </citation>
    <scope>NUCLEOTIDE SEQUENCE [LARGE SCALE GENOMIC DNA]</scope>
    <source>
        <strain evidence="5 6">MARC-MIP3H16</strain>
    </source>
</reference>
<dbReference type="PROSITE" id="PS50851">
    <property type="entry name" value="CHEW"/>
    <property type="match status" value="1"/>
</dbReference>
<dbReference type="InterPro" id="IPR036061">
    <property type="entry name" value="CheW-like_dom_sf"/>
</dbReference>
<evidence type="ECO:0000256" key="1">
    <source>
        <dbReference type="ARBA" id="ARBA00004496"/>
    </source>
</evidence>
<keyword evidence="3" id="KW-0963">Cytoplasm</keyword>
<evidence type="ECO:0000313" key="6">
    <source>
        <dbReference type="Proteomes" id="UP000239861"/>
    </source>
</evidence>
<evidence type="ECO:0000256" key="3">
    <source>
        <dbReference type="ARBA" id="ARBA00022490"/>
    </source>
</evidence>
<dbReference type="InterPro" id="IPR002545">
    <property type="entry name" value="CheW-lke_dom"/>
</dbReference>
<feature type="domain" description="CheW-like" evidence="4">
    <location>
        <begin position="28"/>
        <end position="171"/>
    </location>
</feature>
<dbReference type="SMART" id="SM00260">
    <property type="entry name" value="CheW"/>
    <property type="match status" value="1"/>
</dbReference>
<dbReference type="GO" id="GO:0005829">
    <property type="term" value="C:cytosol"/>
    <property type="evidence" value="ECO:0007669"/>
    <property type="project" value="TreeGrafter"/>
</dbReference>
<evidence type="ECO:0000256" key="2">
    <source>
        <dbReference type="ARBA" id="ARBA00021483"/>
    </source>
</evidence>
<protein>
    <recommendedName>
        <fullName evidence="2">Chemotaxis protein CheW</fullName>
    </recommendedName>
</protein>
<dbReference type="PANTHER" id="PTHR22617:SF45">
    <property type="entry name" value="CHEMOTAXIS PROTEIN CHEW"/>
    <property type="match status" value="1"/>
</dbReference>
<dbReference type="Gene3D" id="2.40.50.180">
    <property type="entry name" value="CheA-289, Domain 4"/>
    <property type="match status" value="1"/>
</dbReference>
<dbReference type="InterPro" id="IPR039315">
    <property type="entry name" value="CheW"/>
</dbReference>
<dbReference type="GO" id="GO:0007165">
    <property type="term" value="P:signal transduction"/>
    <property type="evidence" value="ECO:0007669"/>
    <property type="project" value="InterPro"/>
</dbReference>
<dbReference type="RefSeq" id="WP_079580186.1">
    <property type="nucleotide sequence ID" value="NZ_FUYO01000038.1"/>
</dbReference>
<accession>A0AB36ZSW6</accession>